<dbReference type="InterPro" id="IPR036397">
    <property type="entry name" value="RNaseH_sf"/>
</dbReference>
<dbReference type="Pfam" id="PF00665">
    <property type="entry name" value="rve"/>
    <property type="match status" value="1"/>
</dbReference>
<dbReference type="GO" id="GO:0015074">
    <property type="term" value="P:DNA integration"/>
    <property type="evidence" value="ECO:0007669"/>
    <property type="project" value="InterPro"/>
</dbReference>
<dbReference type="AlphaFoldDB" id="A0AAP0P6M8"/>
<feature type="compositionally biased region" description="Polar residues" evidence="3">
    <location>
        <begin position="531"/>
        <end position="540"/>
    </location>
</feature>
<feature type="compositionally biased region" description="Gly residues" evidence="3">
    <location>
        <begin position="44"/>
        <end position="68"/>
    </location>
</feature>
<accession>A0AAP0P6M8</accession>
<feature type="compositionally biased region" description="Pro residues" evidence="3">
    <location>
        <begin position="546"/>
        <end position="562"/>
    </location>
</feature>
<organism evidence="5 6">
    <name type="scientific">Stephania cephalantha</name>
    <dbReference type="NCBI Taxonomy" id="152367"/>
    <lineage>
        <taxon>Eukaryota</taxon>
        <taxon>Viridiplantae</taxon>
        <taxon>Streptophyta</taxon>
        <taxon>Embryophyta</taxon>
        <taxon>Tracheophyta</taxon>
        <taxon>Spermatophyta</taxon>
        <taxon>Magnoliopsida</taxon>
        <taxon>Ranunculales</taxon>
        <taxon>Menispermaceae</taxon>
        <taxon>Menispermoideae</taxon>
        <taxon>Cissampelideae</taxon>
        <taxon>Stephania</taxon>
    </lineage>
</organism>
<feature type="compositionally biased region" description="Low complexity" evidence="3">
    <location>
        <begin position="77"/>
        <end position="92"/>
    </location>
</feature>
<dbReference type="InterPro" id="IPR039537">
    <property type="entry name" value="Retrotran_Ty1/copia-like"/>
</dbReference>
<feature type="compositionally biased region" description="Polar residues" evidence="3">
    <location>
        <begin position="19"/>
        <end position="40"/>
    </location>
</feature>
<dbReference type="Gene3D" id="3.30.420.10">
    <property type="entry name" value="Ribonuclease H-like superfamily/Ribonuclease H"/>
    <property type="match status" value="1"/>
</dbReference>
<evidence type="ECO:0000313" key="6">
    <source>
        <dbReference type="Proteomes" id="UP001419268"/>
    </source>
</evidence>
<dbReference type="GO" id="GO:0003676">
    <property type="term" value="F:nucleic acid binding"/>
    <property type="evidence" value="ECO:0007669"/>
    <property type="project" value="InterPro"/>
</dbReference>
<dbReference type="Pfam" id="PF07727">
    <property type="entry name" value="RVT_2"/>
    <property type="match status" value="1"/>
</dbReference>
<dbReference type="InterPro" id="IPR012337">
    <property type="entry name" value="RNaseH-like_sf"/>
</dbReference>
<dbReference type="SUPFAM" id="SSF56672">
    <property type="entry name" value="DNA/RNA polymerases"/>
    <property type="match status" value="1"/>
</dbReference>
<feature type="domain" description="Integrase catalytic" evidence="4">
    <location>
        <begin position="267"/>
        <end position="432"/>
    </location>
</feature>
<dbReference type="GO" id="GO:0046872">
    <property type="term" value="F:metal ion binding"/>
    <property type="evidence" value="ECO:0007669"/>
    <property type="project" value="UniProtKB-KW"/>
</dbReference>
<dbReference type="InterPro" id="IPR057670">
    <property type="entry name" value="SH3_retrovirus"/>
</dbReference>
<evidence type="ECO:0000259" key="4">
    <source>
        <dbReference type="PROSITE" id="PS50994"/>
    </source>
</evidence>
<dbReference type="PANTHER" id="PTHR42648">
    <property type="entry name" value="TRANSPOSASE, PUTATIVE-RELATED"/>
    <property type="match status" value="1"/>
</dbReference>
<protein>
    <recommendedName>
        <fullName evidence="4">Integrase catalytic domain-containing protein</fullName>
    </recommendedName>
</protein>
<feature type="compositionally biased region" description="Polar residues" evidence="3">
    <location>
        <begin position="566"/>
        <end position="577"/>
    </location>
</feature>
<dbReference type="InterPro" id="IPR025724">
    <property type="entry name" value="GAG-pre-integrase_dom"/>
</dbReference>
<dbReference type="InterPro" id="IPR043502">
    <property type="entry name" value="DNA/RNA_pol_sf"/>
</dbReference>
<keyword evidence="2" id="KW-0378">Hydrolase</keyword>
<keyword evidence="1" id="KW-0479">Metal-binding</keyword>
<reference evidence="5 6" key="1">
    <citation type="submission" date="2024-01" db="EMBL/GenBank/DDBJ databases">
        <title>Genome assemblies of Stephania.</title>
        <authorList>
            <person name="Yang L."/>
        </authorList>
    </citation>
    <scope>NUCLEOTIDE SEQUENCE [LARGE SCALE GENOMIC DNA]</scope>
    <source>
        <strain evidence="5">JXDWG</strain>
        <tissue evidence="5">Leaf</tissue>
    </source>
</reference>
<evidence type="ECO:0000313" key="5">
    <source>
        <dbReference type="EMBL" id="KAK9132069.1"/>
    </source>
</evidence>
<feature type="region of interest" description="Disordered" evidence="3">
    <location>
        <begin position="531"/>
        <end position="580"/>
    </location>
</feature>
<dbReference type="Pfam" id="PF25597">
    <property type="entry name" value="SH3_retrovirus"/>
    <property type="match status" value="1"/>
</dbReference>
<keyword evidence="6" id="KW-1185">Reference proteome</keyword>
<dbReference type="PANTHER" id="PTHR42648:SF26">
    <property type="entry name" value="INTEGRASE CATALYTIC DOMAIN-CONTAINING PROTEIN"/>
    <property type="match status" value="1"/>
</dbReference>
<dbReference type="InterPro" id="IPR001584">
    <property type="entry name" value="Integrase_cat-core"/>
</dbReference>
<comment type="caution">
    <text evidence="5">The sequence shown here is derived from an EMBL/GenBank/DDBJ whole genome shotgun (WGS) entry which is preliminary data.</text>
</comment>
<evidence type="ECO:0000256" key="2">
    <source>
        <dbReference type="ARBA" id="ARBA00022801"/>
    </source>
</evidence>
<dbReference type="Pfam" id="PF13976">
    <property type="entry name" value="gag_pre-integrs"/>
    <property type="match status" value="1"/>
</dbReference>
<gene>
    <name evidence="5" type="ORF">Scep_011597</name>
</gene>
<dbReference type="PROSITE" id="PS50994">
    <property type="entry name" value="INTEGRASE"/>
    <property type="match status" value="1"/>
</dbReference>
<dbReference type="GO" id="GO:0016787">
    <property type="term" value="F:hydrolase activity"/>
    <property type="evidence" value="ECO:0007669"/>
    <property type="project" value="UniProtKB-KW"/>
</dbReference>
<dbReference type="EMBL" id="JBBNAG010000005">
    <property type="protein sequence ID" value="KAK9132069.1"/>
    <property type="molecule type" value="Genomic_DNA"/>
</dbReference>
<proteinExistence type="predicted"/>
<dbReference type="SUPFAM" id="SSF53098">
    <property type="entry name" value="Ribonuclease H-like"/>
    <property type="match status" value="1"/>
</dbReference>
<evidence type="ECO:0000256" key="1">
    <source>
        <dbReference type="ARBA" id="ARBA00022723"/>
    </source>
</evidence>
<sequence length="867" mass="96452">MASDSAMVATSNEDDDSSFVHSHTGQGKGQQHSGRKQNNPGRKNSGGRGNGGGKHNKGGSGGRFGKGGSQRHQQQASNWGWSPSPHWGWPQWAAPPCPMPTQGWARPPAPNRGPGVLGPRPHQEAYQASMAPSFNGQSGSYAPTDIASAMHTMALNPPDSSWYMDTGATSHMTSSNGFSNGDAYLRCDSQGDLYPLNSIYNQTTPSTFAAISSSLWHDRLGHPGASIFDALRANKSINCTRNSTSSICRSCVFGKHIKLPFMSSRSSPSLPFDIIHSDIWTSPILSSAGHRYYVLLLDDFSNYLWTFPLGQKSEVYDKFLIFQAHIFTQFERNIKTMQCDNGREFDNGPFLNFCKTNGMSFRLSCPHTSSQNGKAERKIRSINNITRTLLSHASLPPSFWHHALQMATYLLNILPSKLLGNISPLQILYQRVPTYSHLRVFGCLCYPLIPSTKINKLQARSTPCVFLGFPPNHRGYKCYDLSSRQIIICRHVRFDENVFPFASLHTPSSHTYDYLDNGLSPYVQNHLQESTTPLSHTPAQAYTPAQPDPDPVSPGPADPPFPIINQAHSPHAQSVAPTPNIPLPKPTIVTRSQHGIFKPNPKYQALHATVSRSPLPRNPVAALRDQNWKMAMDDEYNALITNKTWELVPRPPDVNVIRSMWIFTHKVHSNGDFERHKARLVCDGKTQQVGIDCGDTFSPVVKPATIRTVLSISLSKAWPIHQLDVKNAFLHGTLQETVYMHQPLGYRDRAVSYVCLLRKSLYGLKQAPRAWYKRFADFVTSIGFTNSRCDNSLFIYSKGSDMAYILLYVDDIVLTASSHALRCSIMDLLSSEFAMKDLGQLNYFLGIAVTRHKGGMFLSQIKICLKK</sequence>
<evidence type="ECO:0000256" key="3">
    <source>
        <dbReference type="SAM" id="MobiDB-lite"/>
    </source>
</evidence>
<name>A0AAP0P6M8_9MAGN</name>
<dbReference type="InterPro" id="IPR013103">
    <property type="entry name" value="RVT_2"/>
</dbReference>
<feature type="region of interest" description="Disordered" evidence="3">
    <location>
        <begin position="1"/>
        <end position="116"/>
    </location>
</feature>
<dbReference type="Proteomes" id="UP001419268">
    <property type="component" value="Unassembled WGS sequence"/>
</dbReference>